<gene>
    <name evidence="4" type="ORF">BGZ99_000410</name>
</gene>
<feature type="transmembrane region" description="Helical" evidence="2">
    <location>
        <begin position="198"/>
        <end position="220"/>
    </location>
</feature>
<feature type="chain" id="PRO_5040217878" description="G-protein coupled receptors family 2 profile 2 domain-containing protein" evidence="3">
    <location>
        <begin position="22"/>
        <end position="733"/>
    </location>
</feature>
<feature type="transmembrane region" description="Helical" evidence="2">
    <location>
        <begin position="339"/>
        <end position="358"/>
    </location>
</feature>
<feature type="signal peptide" evidence="3">
    <location>
        <begin position="1"/>
        <end position="21"/>
    </location>
</feature>
<name>A0A9P6R3F8_9FUNG</name>
<dbReference type="PANTHER" id="PTHR31787">
    <property type="entry name" value="G-PROTEIN-COUPLED RECEPTOR GPCR FAMILY PROTEIN"/>
    <property type="match status" value="1"/>
</dbReference>
<dbReference type="PANTHER" id="PTHR31787:SF15">
    <property type="entry name" value="FRIZZLED AND SMOOTHENED-LIKE PROTEIN P-RELATED"/>
    <property type="match status" value="1"/>
</dbReference>
<feature type="compositionally biased region" description="Polar residues" evidence="1">
    <location>
        <begin position="642"/>
        <end position="660"/>
    </location>
</feature>
<keyword evidence="5" id="KW-1185">Reference proteome</keyword>
<keyword evidence="2" id="KW-1133">Transmembrane helix</keyword>
<dbReference type="OrthoDB" id="26203at2759"/>
<dbReference type="Proteomes" id="UP000738325">
    <property type="component" value="Unassembled WGS sequence"/>
</dbReference>
<feature type="transmembrane region" description="Helical" evidence="2">
    <location>
        <begin position="122"/>
        <end position="142"/>
    </location>
</feature>
<evidence type="ECO:0000313" key="4">
    <source>
        <dbReference type="EMBL" id="KAG0310382.1"/>
    </source>
</evidence>
<dbReference type="AlphaFoldDB" id="A0A9P6R3F8"/>
<evidence type="ECO:0000256" key="2">
    <source>
        <dbReference type="SAM" id="Phobius"/>
    </source>
</evidence>
<organism evidence="4 5">
    <name type="scientific">Dissophora globulifera</name>
    <dbReference type="NCBI Taxonomy" id="979702"/>
    <lineage>
        <taxon>Eukaryota</taxon>
        <taxon>Fungi</taxon>
        <taxon>Fungi incertae sedis</taxon>
        <taxon>Mucoromycota</taxon>
        <taxon>Mortierellomycotina</taxon>
        <taxon>Mortierellomycetes</taxon>
        <taxon>Mortierellales</taxon>
        <taxon>Mortierellaceae</taxon>
        <taxon>Dissophora</taxon>
    </lineage>
</organism>
<feature type="transmembrane region" description="Helical" evidence="2">
    <location>
        <begin position="232"/>
        <end position="252"/>
    </location>
</feature>
<feature type="compositionally biased region" description="Polar residues" evidence="1">
    <location>
        <begin position="480"/>
        <end position="495"/>
    </location>
</feature>
<proteinExistence type="predicted"/>
<feature type="transmembrane region" description="Helical" evidence="2">
    <location>
        <begin position="408"/>
        <end position="430"/>
    </location>
</feature>
<dbReference type="Gene3D" id="1.20.1070.10">
    <property type="entry name" value="Rhodopsin 7-helix transmembrane proteins"/>
    <property type="match status" value="1"/>
</dbReference>
<feature type="transmembrane region" description="Helical" evidence="2">
    <location>
        <begin position="276"/>
        <end position="296"/>
    </location>
</feature>
<reference evidence="4" key="1">
    <citation type="journal article" date="2020" name="Fungal Divers.">
        <title>Resolving the Mortierellaceae phylogeny through synthesis of multi-gene phylogenetics and phylogenomics.</title>
        <authorList>
            <person name="Vandepol N."/>
            <person name="Liber J."/>
            <person name="Desiro A."/>
            <person name="Na H."/>
            <person name="Kennedy M."/>
            <person name="Barry K."/>
            <person name="Grigoriev I.V."/>
            <person name="Miller A.N."/>
            <person name="O'Donnell K."/>
            <person name="Stajich J.E."/>
            <person name="Bonito G."/>
        </authorList>
    </citation>
    <scope>NUCLEOTIDE SEQUENCE</scope>
    <source>
        <strain evidence="4">REB-010B</strain>
    </source>
</reference>
<comment type="caution">
    <text evidence="4">The sequence shown here is derived from an EMBL/GenBank/DDBJ whole genome shotgun (WGS) entry which is preliminary data.</text>
</comment>
<feature type="transmembrane region" description="Helical" evidence="2">
    <location>
        <begin position="149"/>
        <end position="166"/>
    </location>
</feature>
<feature type="compositionally biased region" description="Low complexity" evidence="1">
    <location>
        <begin position="632"/>
        <end position="641"/>
    </location>
</feature>
<evidence type="ECO:0000256" key="1">
    <source>
        <dbReference type="SAM" id="MobiDB-lite"/>
    </source>
</evidence>
<evidence type="ECO:0008006" key="6">
    <source>
        <dbReference type="Google" id="ProtNLM"/>
    </source>
</evidence>
<feature type="compositionally biased region" description="Low complexity" evidence="1">
    <location>
        <begin position="671"/>
        <end position="683"/>
    </location>
</feature>
<sequence>MKLQRITTHLALAALLGVVSAQVTTTPTPAAATPTANITATAASTTPAPTFNLPLGTGAAGPVPTSPATPGNSTLQSCPGPLIPNTRGLTISTCTGSCCIKCPAVNSFYPPNTIERVLTAAYGIRQVSLALSIFMAISYALLPGKRNQPHISVMFLTISLAFWYAAFDVMPGVTNACVNDFEQSTGHNSTLCGIQGVLIVYLTQTSSIWCCVLIMKLHLLAVWRSDFIDRHYGWLTGFTWIFPLAFAIPVAVKNYSQYPGVGFSCMVSTDRLNTFLFYPLAVIIYPSMVCHTITVARMIRLAMMSSKVDGMSELSSNARMHLTATMQAKRLLRGQWRPALMLATLMSSFTIFWLFYFVDARRLNNIGPATPWVQQWVLCVMTSGANGLTSDETQTACSRAISSNLFSVQWFAAAEIFLALIGAIVALVFVSKREFWSDWAFMLTSVFSRGKLGTSSHGHGSSHGGNKSPDMDQAPPRPTYNVQANNKRPSSGINDSIVTTFPQERKWSDIHFGADGSQWYNMDELFDKEYDIQASDLNRSTGYAYPNEQLMEDPPHRLASTSDDPRFGDILYTPPAQESDIINSAWTPSATTLVAGSSRTHLVANHQSERYIEQPVFPKPVPRANTKPKDNQGQTGQQSQQVFLSTPSRTGSPTFAQISLSPMPPKLAGQSSASSPRPSQPDSVLIWHGKCIGRSGGEDYGCFSGEFRTNIKSRAATAAVKRGFRSREDEVEG</sequence>
<evidence type="ECO:0000313" key="5">
    <source>
        <dbReference type="Proteomes" id="UP000738325"/>
    </source>
</evidence>
<evidence type="ECO:0000256" key="3">
    <source>
        <dbReference type="SAM" id="SignalP"/>
    </source>
</evidence>
<protein>
    <recommendedName>
        <fullName evidence="6">G-protein coupled receptors family 2 profile 2 domain-containing protein</fullName>
    </recommendedName>
</protein>
<feature type="region of interest" description="Disordered" evidence="1">
    <location>
        <begin position="608"/>
        <end position="684"/>
    </location>
</feature>
<dbReference type="EMBL" id="JAAAIP010001077">
    <property type="protein sequence ID" value="KAG0310382.1"/>
    <property type="molecule type" value="Genomic_DNA"/>
</dbReference>
<dbReference type="InterPro" id="IPR050949">
    <property type="entry name" value="GPCR_Fz/Smo-like"/>
</dbReference>
<feature type="region of interest" description="Disordered" evidence="1">
    <location>
        <begin position="456"/>
        <end position="495"/>
    </location>
</feature>
<keyword evidence="3" id="KW-0732">Signal</keyword>
<keyword evidence="2" id="KW-0812">Transmembrane</keyword>
<accession>A0A9P6R3F8</accession>
<keyword evidence="2" id="KW-0472">Membrane</keyword>